<accession>A0ABR4EZ93</accession>
<feature type="compositionally biased region" description="Polar residues" evidence="1">
    <location>
        <begin position="115"/>
        <end position="124"/>
    </location>
</feature>
<feature type="compositionally biased region" description="Polar residues" evidence="1">
    <location>
        <begin position="874"/>
        <end position="886"/>
    </location>
</feature>
<feature type="compositionally biased region" description="Low complexity" evidence="1">
    <location>
        <begin position="79"/>
        <end position="94"/>
    </location>
</feature>
<feature type="region of interest" description="Disordered" evidence="1">
    <location>
        <begin position="756"/>
        <end position="886"/>
    </location>
</feature>
<feature type="compositionally biased region" description="Polar residues" evidence="1">
    <location>
        <begin position="823"/>
        <end position="839"/>
    </location>
</feature>
<feature type="compositionally biased region" description="Low complexity" evidence="1">
    <location>
        <begin position="283"/>
        <end position="295"/>
    </location>
</feature>
<feature type="compositionally biased region" description="Acidic residues" evidence="1">
    <location>
        <begin position="564"/>
        <end position="574"/>
    </location>
</feature>
<protein>
    <submittedName>
        <fullName evidence="2">Uncharacterized protein</fullName>
    </submittedName>
</protein>
<keyword evidence="3" id="KW-1185">Reference proteome</keyword>
<feature type="compositionally biased region" description="Polar residues" evidence="1">
    <location>
        <begin position="304"/>
        <end position="325"/>
    </location>
</feature>
<gene>
    <name evidence="2" type="ORF">FJTKL_04601</name>
</gene>
<dbReference type="Proteomes" id="UP001600888">
    <property type="component" value="Unassembled WGS sequence"/>
</dbReference>
<feature type="region of interest" description="Disordered" evidence="1">
    <location>
        <begin position="505"/>
        <end position="728"/>
    </location>
</feature>
<reference evidence="2 3" key="1">
    <citation type="submission" date="2024-03" db="EMBL/GenBank/DDBJ databases">
        <title>A high-quality draft genome sequence of Diaporthe vaccinii, a causative agent of upright dieback and viscid rot disease in cranberry plants.</title>
        <authorList>
            <person name="Sarrasin M."/>
            <person name="Lang B.F."/>
            <person name="Burger G."/>
        </authorList>
    </citation>
    <scope>NUCLEOTIDE SEQUENCE [LARGE SCALE GENOMIC DNA]</scope>
    <source>
        <strain evidence="2 3">IS7</strain>
    </source>
</reference>
<name>A0ABR4EZ93_9PEZI</name>
<feature type="compositionally biased region" description="Polar residues" evidence="1">
    <location>
        <begin position="651"/>
        <end position="668"/>
    </location>
</feature>
<organism evidence="2 3">
    <name type="scientific">Diaporthe vaccinii</name>
    <dbReference type="NCBI Taxonomy" id="105482"/>
    <lineage>
        <taxon>Eukaryota</taxon>
        <taxon>Fungi</taxon>
        <taxon>Dikarya</taxon>
        <taxon>Ascomycota</taxon>
        <taxon>Pezizomycotina</taxon>
        <taxon>Sordariomycetes</taxon>
        <taxon>Sordariomycetidae</taxon>
        <taxon>Diaporthales</taxon>
        <taxon>Diaporthaceae</taxon>
        <taxon>Diaporthe</taxon>
        <taxon>Diaporthe eres species complex</taxon>
    </lineage>
</organism>
<feature type="compositionally biased region" description="Polar residues" evidence="1">
    <location>
        <begin position="700"/>
        <end position="716"/>
    </location>
</feature>
<dbReference type="EMBL" id="JBAWTH010000018">
    <property type="protein sequence ID" value="KAL2287767.1"/>
    <property type="molecule type" value="Genomic_DNA"/>
</dbReference>
<comment type="caution">
    <text evidence="2">The sequence shown here is derived from an EMBL/GenBank/DDBJ whole genome shotgun (WGS) entry which is preliminary data.</text>
</comment>
<evidence type="ECO:0000313" key="3">
    <source>
        <dbReference type="Proteomes" id="UP001600888"/>
    </source>
</evidence>
<evidence type="ECO:0000313" key="2">
    <source>
        <dbReference type="EMBL" id="KAL2287767.1"/>
    </source>
</evidence>
<evidence type="ECO:0000256" key="1">
    <source>
        <dbReference type="SAM" id="MobiDB-lite"/>
    </source>
</evidence>
<feature type="compositionally biased region" description="Basic and acidic residues" evidence="1">
    <location>
        <begin position="853"/>
        <end position="862"/>
    </location>
</feature>
<feature type="compositionally biased region" description="Basic and acidic residues" evidence="1">
    <location>
        <begin position="247"/>
        <end position="260"/>
    </location>
</feature>
<feature type="compositionally biased region" description="Acidic residues" evidence="1">
    <location>
        <begin position="529"/>
        <end position="538"/>
    </location>
</feature>
<feature type="compositionally biased region" description="Pro residues" evidence="1">
    <location>
        <begin position="768"/>
        <end position="777"/>
    </location>
</feature>
<feature type="region of interest" description="Disordered" evidence="1">
    <location>
        <begin position="71"/>
        <end position="216"/>
    </location>
</feature>
<feature type="compositionally biased region" description="Acidic residues" evidence="1">
    <location>
        <begin position="512"/>
        <end position="522"/>
    </location>
</feature>
<proteinExistence type="predicted"/>
<feature type="compositionally biased region" description="Basic and acidic residues" evidence="1">
    <location>
        <begin position="590"/>
        <end position="607"/>
    </location>
</feature>
<sequence>MSTTFSQDFVQADRLIRRRYVQIPGKQKDLLERPDAWSENLSHGPHGMINVPPEVLQDVKDFHARRHSNLAQQPNFTQPASSAASVAPPNSSRSKQPLSSPRLGQDDQAGDDEATQLSWSQSPSCSPPGDRAAQHTEQPALASPPRNQPVSQSTSLKRKTPPTTLGVGPPSSTAQSDALPYEPLSNLGEESHPPVNRGANRVAATQSVLPAATPPSAQVEVIPSTFMNTGQVGSVVARPLNKQRRVEDIELSDKEHDTTLETRAIPKSGSKSQSMAHHKDLNTSSASVSTPSFPSQAAVEQHQHSALLQTASAADSNEQSSSHYTPTYEGRPRDASTQQKNVLRHSASGSSMAPAPAQPPAEPTPLDLVKESQPHLGNTIGHRTPYEEFKAAYPDYEESTRAFIRACLAVEKLESERALPEFLYDDFVRVHSTVYMDYYGEAQIRKYNEVLKATQWYNENVKDMVYTKKIIRRDNLPAVLKAHSTAVRQIRESIRAAIEATTLIDDTNSTQDSDEDMADEGEQVQGEELGADESEPEDIPGSRLSPEFHIPSPGPVITTRSDMVGDDDLEETDEPAASLSAPPRQRQHSRTVEEGHVDNAAPEDSHRSRTSPELSFQEPETVLDEEAPSKEVVQGVERTPPRRESPKPGQSRRNAPTPANSTPKSATGQRKLLAPLPSSTPSSVTGSVHRLAKDKAISPPTRNTAKQSSPAFRSQVESSDDESDSFDPPVAKAAISLSRAAENDVAAFLTQAQSVYEIPGTPDRLPEEPMPPPPPPQTVGRTPAAPQPRKAPGQMASTATTVTALKPDEAIQKKVPAREGVVSRSSVDSSMGIRNSPASSDRPRASVSLFKKRVGETKEERSRKFKEHVRKTLSAKTPNSTPASTK</sequence>
<feature type="compositionally biased region" description="Basic residues" evidence="1">
    <location>
        <begin position="863"/>
        <end position="873"/>
    </location>
</feature>
<feature type="region of interest" description="Disordered" evidence="1">
    <location>
        <begin position="247"/>
        <end position="373"/>
    </location>
</feature>
<feature type="compositionally biased region" description="Low complexity" evidence="1">
    <location>
        <begin position="346"/>
        <end position="355"/>
    </location>
</feature>
<feature type="compositionally biased region" description="Low complexity" evidence="1">
    <location>
        <begin position="677"/>
        <end position="688"/>
    </location>
</feature>